<feature type="compositionally biased region" description="Polar residues" evidence="3">
    <location>
        <begin position="547"/>
        <end position="566"/>
    </location>
</feature>
<evidence type="ECO:0008006" key="8">
    <source>
        <dbReference type="Google" id="ProtNLM"/>
    </source>
</evidence>
<keyword evidence="2" id="KW-0342">GTP-binding</keyword>
<dbReference type="InterPro" id="IPR001401">
    <property type="entry name" value="Dynamin_GTPase"/>
</dbReference>
<dbReference type="PROSITE" id="PS51388">
    <property type="entry name" value="GED"/>
    <property type="match status" value="1"/>
</dbReference>
<sequence>MPRRRAAEVKQEVVDLDPHSPSTISSRVKPLPPTSEKVDARSAVISNYRSDAPSAETVPQWARDHGETPILLQTRIRREGSQMSSPSPQNPEASFAQRSFAHPAFTGIGLKLKACNDTLGNLQQLGIQHVATLPELVLVGDQSAGKSSLMSGLARLNLPRSGGVCTRCPIHIRMSSSNGPQWSCTVSLQLDYDYQPRGRIKTTDVTDRNPFPPWVQKPNRDTKTFKTIYDQTEIEDVLRWAQVAILNPNRNHELYVPDEGAIAKETELTVAAGQTEAQFSPNIVALEMKGPDLPDLSFYDLPGVFLSPDKEENDYLVKVVRNLTRFYIQRPEAIIMWALPMNHDLENSICLGIIREARATDRTIGVITKADMIEEGNIPQWLAVLRGRKQSVRHGFFITSLPPGEALENAAQREDNFFRGGVSTWPNEFAEFEEQCGVERLREYITKQLGIAFSRSLPSIKIKVDERLKEVEHQLATLPELPANVEHEVRTCLSEFYRQIKVAVKEPAFLSRWGKLNLQFKYCIFKIKPTCIVREVPQTIDLESDTETVASQTPKRPRPSDSTVRATPSKRPREMQQQHSPIKHEDGFATSTPMRQPSFGGTPVPEQTPFARYLQLGRSGMDIREIRREIMEKKRAGMPHNLVPPEVYEAMCLRAIKRWEAPLELYTQKTMEILKEVVNNVLETSLEKFRQRMIFKESYAHLRAFLMEHETRQRARLVDRFHDETYQMFTINDEAYERFKAQEAEALDRARNIARLKAATLIDWNYVTPPVEKMSAEAKKKEKQMMNDLLPRLGEDPFKTELQVASVVRGYYLTSATHFVEGVTKDVNSRLFRSFSQGELDTFLDRALGLFPYPTPDIYQSLMEEDAQIAREREQLKRERDKLRIAIESIAALENSSAEDDAHETSTHTSAHTIDIDLVEEEDELMEDGAA</sequence>
<feature type="region of interest" description="Disordered" evidence="3">
    <location>
        <begin position="894"/>
        <end position="917"/>
    </location>
</feature>
<evidence type="ECO:0000259" key="4">
    <source>
        <dbReference type="PROSITE" id="PS51388"/>
    </source>
</evidence>
<dbReference type="GO" id="GO:0005737">
    <property type="term" value="C:cytoplasm"/>
    <property type="evidence" value="ECO:0007669"/>
    <property type="project" value="TreeGrafter"/>
</dbReference>
<dbReference type="STRING" id="155417.A0A4Q4T1J5"/>
<dbReference type="Pfam" id="PF01031">
    <property type="entry name" value="Dynamin_M"/>
    <property type="match status" value="1"/>
</dbReference>
<feature type="domain" description="GED" evidence="4">
    <location>
        <begin position="801"/>
        <end position="898"/>
    </location>
</feature>
<dbReference type="SMART" id="SM00053">
    <property type="entry name" value="DYNc"/>
    <property type="match status" value="1"/>
</dbReference>
<dbReference type="InterPro" id="IPR020850">
    <property type="entry name" value="GED_dom"/>
</dbReference>
<gene>
    <name evidence="6" type="ORF">DL764_007700</name>
</gene>
<evidence type="ECO:0000313" key="7">
    <source>
        <dbReference type="Proteomes" id="UP000293360"/>
    </source>
</evidence>
<feature type="compositionally biased region" description="Basic and acidic residues" evidence="3">
    <location>
        <begin position="571"/>
        <end position="587"/>
    </location>
</feature>
<dbReference type="Proteomes" id="UP000293360">
    <property type="component" value="Unassembled WGS sequence"/>
</dbReference>
<feature type="region of interest" description="Disordered" evidence="3">
    <location>
        <begin position="1"/>
        <end position="39"/>
    </location>
</feature>
<dbReference type="GO" id="GO:0003924">
    <property type="term" value="F:GTPase activity"/>
    <property type="evidence" value="ECO:0007669"/>
    <property type="project" value="InterPro"/>
</dbReference>
<feature type="compositionally biased region" description="Basic and acidic residues" evidence="3">
    <location>
        <begin position="1"/>
        <end position="18"/>
    </location>
</feature>
<evidence type="ECO:0000256" key="2">
    <source>
        <dbReference type="ARBA" id="ARBA00023134"/>
    </source>
</evidence>
<dbReference type="OrthoDB" id="5061070at2759"/>
<dbReference type="GO" id="GO:0008017">
    <property type="term" value="F:microtubule binding"/>
    <property type="evidence" value="ECO:0007669"/>
    <property type="project" value="TreeGrafter"/>
</dbReference>
<dbReference type="Gene3D" id="3.40.50.300">
    <property type="entry name" value="P-loop containing nucleotide triphosphate hydrolases"/>
    <property type="match status" value="1"/>
</dbReference>
<organism evidence="6 7">
    <name type="scientific">Monosporascus ibericus</name>
    <dbReference type="NCBI Taxonomy" id="155417"/>
    <lineage>
        <taxon>Eukaryota</taxon>
        <taxon>Fungi</taxon>
        <taxon>Dikarya</taxon>
        <taxon>Ascomycota</taxon>
        <taxon>Pezizomycotina</taxon>
        <taxon>Sordariomycetes</taxon>
        <taxon>Xylariomycetidae</taxon>
        <taxon>Xylariales</taxon>
        <taxon>Xylariales incertae sedis</taxon>
        <taxon>Monosporascus</taxon>
    </lineage>
</organism>
<dbReference type="PANTHER" id="PTHR11566:SF131">
    <property type="entry name" value="GTPASE, PUTATIVE (AFU_ORTHOLOGUE AFUA_6G07630)-RELATED"/>
    <property type="match status" value="1"/>
</dbReference>
<dbReference type="GO" id="GO:0005525">
    <property type="term" value="F:GTP binding"/>
    <property type="evidence" value="ECO:0007669"/>
    <property type="project" value="InterPro"/>
</dbReference>
<dbReference type="PROSITE" id="PS51718">
    <property type="entry name" value="G_DYNAMIN_2"/>
    <property type="match status" value="1"/>
</dbReference>
<dbReference type="PRINTS" id="PR00195">
    <property type="entry name" value="DYNAMIN"/>
</dbReference>
<protein>
    <recommendedName>
        <fullName evidence="8">GED domain-containing protein</fullName>
    </recommendedName>
</protein>
<dbReference type="InterPro" id="IPR030381">
    <property type="entry name" value="G_DYNAMIN_dom"/>
</dbReference>
<reference evidence="6 7" key="1">
    <citation type="submission" date="2018-06" db="EMBL/GenBank/DDBJ databases">
        <title>Complete Genomes of Monosporascus.</title>
        <authorList>
            <person name="Robinson A.J."/>
            <person name="Natvig D.O."/>
        </authorList>
    </citation>
    <scope>NUCLEOTIDE SEQUENCE [LARGE SCALE GENOMIC DNA]</scope>
    <source>
        <strain evidence="6 7">CBS 110550</strain>
    </source>
</reference>
<comment type="caution">
    <text evidence="6">The sequence shown here is derived from an EMBL/GenBank/DDBJ whole genome shotgun (WGS) entry which is preliminary data.</text>
</comment>
<dbReference type="EMBL" id="QJNU01000549">
    <property type="protein sequence ID" value="RYO95425.1"/>
    <property type="molecule type" value="Genomic_DNA"/>
</dbReference>
<dbReference type="GO" id="GO:0005874">
    <property type="term" value="C:microtubule"/>
    <property type="evidence" value="ECO:0007669"/>
    <property type="project" value="TreeGrafter"/>
</dbReference>
<dbReference type="InterPro" id="IPR045063">
    <property type="entry name" value="Dynamin_N"/>
</dbReference>
<name>A0A4Q4T1J5_9PEZI</name>
<dbReference type="CDD" id="cd08771">
    <property type="entry name" value="DLP_1"/>
    <property type="match status" value="1"/>
</dbReference>
<proteinExistence type="predicted"/>
<keyword evidence="1" id="KW-0547">Nucleotide-binding</keyword>
<feature type="domain" description="Dynamin-type G" evidence="5">
    <location>
        <begin position="130"/>
        <end position="458"/>
    </location>
</feature>
<evidence type="ECO:0000259" key="5">
    <source>
        <dbReference type="PROSITE" id="PS51718"/>
    </source>
</evidence>
<evidence type="ECO:0000313" key="6">
    <source>
        <dbReference type="EMBL" id="RYO95425.1"/>
    </source>
</evidence>
<dbReference type="InterPro" id="IPR022812">
    <property type="entry name" value="Dynamin"/>
</dbReference>
<dbReference type="InterPro" id="IPR027417">
    <property type="entry name" value="P-loop_NTPase"/>
</dbReference>
<evidence type="ECO:0000256" key="1">
    <source>
        <dbReference type="ARBA" id="ARBA00022741"/>
    </source>
</evidence>
<dbReference type="SUPFAM" id="SSF52540">
    <property type="entry name" value="P-loop containing nucleoside triphosphate hydrolases"/>
    <property type="match status" value="1"/>
</dbReference>
<keyword evidence="7" id="KW-1185">Reference proteome</keyword>
<dbReference type="PANTHER" id="PTHR11566">
    <property type="entry name" value="DYNAMIN"/>
    <property type="match status" value="1"/>
</dbReference>
<dbReference type="GO" id="GO:0031623">
    <property type="term" value="P:receptor internalization"/>
    <property type="evidence" value="ECO:0007669"/>
    <property type="project" value="TreeGrafter"/>
</dbReference>
<dbReference type="Gene3D" id="1.20.120.1240">
    <property type="entry name" value="Dynamin, middle domain"/>
    <property type="match status" value="1"/>
</dbReference>
<dbReference type="AlphaFoldDB" id="A0A4Q4T1J5"/>
<evidence type="ECO:0000256" key="3">
    <source>
        <dbReference type="SAM" id="MobiDB-lite"/>
    </source>
</evidence>
<dbReference type="InterPro" id="IPR000375">
    <property type="entry name" value="Dynamin_stalk"/>
</dbReference>
<feature type="region of interest" description="Disordered" evidence="3">
    <location>
        <begin position="544"/>
        <end position="606"/>
    </location>
</feature>
<dbReference type="Pfam" id="PF00350">
    <property type="entry name" value="Dynamin_N"/>
    <property type="match status" value="1"/>
</dbReference>
<dbReference type="GO" id="GO:0005886">
    <property type="term" value="C:plasma membrane"/>
    <property type="evidence" value="ECO:0007669"/>
    <property type="project" value="TreeGrafter"/>
</dbReference>
<accession>A0A4Q4T1J5</accession>